<evidence type="ECO:0000313" key="3">
    <source>
        <dbReference type="EMBL" id="KAH6823030.1"/>
    </source>
</evidence>
<feature type="compositionally biased region" description="Basic and acidic residues" evidence="2">
    <location>
        <begin position="329"/>
        <end position="347"/>
    </location>
</feature>
<comment type="caution">
    <text evidence="3">The sequence shown here is derived from an EMBL/GenBank/DDBJ whole genome shotgun (WGS) entry which is preliminary data.</text>
</comment>
<feature type="coiled-coil region" evidence="1">
    <location>
        <begin position="17"/>
        <end position="78"/>
    </location>
</feature>
<evidence type="ECO:0000313" key="4">
    <source>
        <dbReference type="Proteomes" id="UP001190926"/>
    </source>
</evidence>
<feature type="region of interest" description="Disordered" evidence="2">
    <location>
        <begin position="319"/>
        <end position="398"/>
    </location>
</feature>
<accession>A0AAD4P1U0</accession>
<gene>
    <name evidence="3" type="ORF">C2S53_020039</name>
</gene>
<reference evidence="3 4" key="1">
    <citation type="journal article" date="2021" name="Nat. Commun.">
        <title>Incipient diploidization of the medicinal plant Perilla within 10,000 years.</title>
        <authorList>
            <person name="Zhang Y."/>
            <person name="Shen Q."/>
            <person name="Leng L."/>
            <person name="Zhang D."/>
            <person name="Chen S."/>
            <person name="Shi Y."/>
            <person name="Ning Z."/>
            <person name="Chen S."/>
        </authorList>
    </citation>
    <scope>NUCLEOTIDE SEQUENCE [LARGE SCALE GENOMIC DNA]</scope>
    <source>
        <strain evidence="4">cv. PC099</strain>
    </source>
</reference>
<proteinExistence type="predicted"/>
<feature type="compositionally biased region" description="Basic and acidic residues" evidence="2">
    <location>
        <begin position="375"/>
        <end position="398"/>
    </location>
</feature>
<feature type="compositionally biased region" description="Polar residues" evidence="2">
    <location>
        <begin position="350"/>
        <end position="372"/>
    </location>
</feature>
<sequence length="398" mass="45820">MLRAECNLLRMEREFALKKLEKNRIKMERTLKSAVQTLLSGRKKIVEGKNAAVLEEEIEDLAAKLDELQKNSRIKVSEAANGSNFDHKACILQHRLEKLGGLYDENCVEELQQVADSCFPIAKGSTVSDCRNDNKTADEAMLQENKCSGRCKAIVLRIVEQVRAETEQWSQMQKMLEQVRGEMEELQASRDYWENRAQNSDCEIQSLRHDVEEWKEKALDYEKQVNELEFKLSKDKMKKSKFDLRPDENKVILDLPPVPLGAQLVKERLALSCHMMTYHTNGKSCKLVEDLTLQEMNIEENKKRRAKKDLPPLSLAKQLAKEKRSRIRSLKENSDKGNKQLLDDGRRRLYSNSNGGVASTRSPLRDTGNSSPLARENHRAAFDYHSPESSRIRESFRK</sequence>
<name>A0AAD4P1U0_PERFH</name>
<feature type="coiled-coil region" evidence="1">
    <location>
        <begin position="169"/>
        <end position="231"/>
    </location>
</feature>
<dbReference type="PANTHER" id="PTHR35468">
    <property type="entry name" value="MYOSIN-LIKE PROTEIN"/>
    <property type="match status" value="1"/>
</dbReference>
<organism evidence="3 4">
    <name type="scientific">Perilla frutescens var. hirtella</name>
    <name type="common">Perilla citriodora</name>
    <name type="synonym">Perilla setoyensis</name>
    <dbReference type="NCBI Taxonomy" id="608512"/>
    <lineage>
        <taxon>Eukaryota</taxon>
        <taxon>Viridiplantae</taxon>
        <taxon>Streptophyta</taxon>
        <taxon>Embryophyta</taxon>
        <taxon>Tracheophyta</taxon>
        <taxon>Spermatophyta</taxon>
        <taxon>Magnoliopsida</taxon>
        <taxon>eudicotyledons</taxon>
        <taxon>Gunneridae</taxon>
        <taxon>Pentapetalae</taxon>
        <taxon>asterids</taxon>
        <taxon>lamiids</taxon>
        <taxon>Lamiales</taxon>
        <taxon>Lamiaceae</taxon>
        <taxon>Nepetoideae</taxon>
        <taxon>Elsholtzieae</taxon>
        <taxon>Perilla</taxon>
    </lineage>
</organism>
<dbReference type="PANTHER" id="PTHR35468:SF1">
    <property type="entry name" value="MYOSIN-LIKE PROTEIN"/>
    <property type="match status" value="1"/>
</dbReference>
<keyword evidence="4" id="KW-1185">Reference proteome</keyword>
<dbReference type="EMBL" id="SDAM02001067">
    <property type="protein sequence ID" value="KAH6823030.1"/>
    <property type="molecule type" value="Genomic_DNA"/>
</dbReference>
<evidence type="ECO:0000256" key="1">
    <source>
        <dbReference type="SAM" id="Coils"/>
    </source>
</evidence>
<dbReference type="AlphaFoldDB" id="A0AAD4P1U0"/>
<evidence type="ECO:0000256" key="2">
    <source>
        <dbReference type="SAM" id="MobiDB-lite"/>
    </source>
</evidence>
<protein>
    <submittedName>
        <fullName evidence="3">Uncharacterized protein</fullName>
    </submittedName>
</protein>
<dbReference type="Proteomes" id="UP001190926">
    <property type="component" value="Unassembled WGS sequence"/>
</dbReference>
<keyword evidence="1" id="KW-0175">Coiled coil</keyword>